<name>A0AAD5U800_9FUNG</name>
<evidence type="ECO:0000256" key="2">
    <source>
        <dbReference type="ARBA" id="ARBA00020974"/>
    </source>
</evidence>
<dbReference type="GO" id="GO:0017119">
    <property type="term" value="C:Golgi transport complex"/>
    <property type="evidence" value="ECO:0007669"/>
    <property type="project" value="InterPro"/>
</dbReference>
<keyword evidence="5" id="KW-0175">Coiled coil</keyword>
<evidence type="ECO:0000256" key="6">
    <source>
        <dbReference type="SAM" id="MobiDB-lite"/>
    </source>
</evidence>
<dbReference type="PANTHER" id="PTHR13228">
    <property type="entry name" value="CONSERVED OLIGOMERIC GOLGI COMPLEX COMPONENT 5"/>
    <property type="match status" value="1"/>
</dbReference>
<comment type="caution">
    <text evidence="8">The sequence shown here is derived from an EMBL/GenBank/DDBJ whole genome shotgun (WGS) entry which is preliminary data.</text>
</comment>
<keyword evidence="4" id="KW-0472">Membrane</keyword>
<dbReference type="InterPro" id="IPR038499">
    <property type="entry name" value="BRO1_sf"/>
</dbReference>
<keyword evidence="3" id="KW-0333">Golgi apparatus</keyword>
<proteinExistence type="predicted"/>
<feature type="coiled-coil region" evidence="5">
    <location>
        <begin position="1256"/>
        <end position="1305"/>
    </location>
</feature>
<dbReference type="GO" id="GO:0006891">
    <property type="term" value="P:intra-Golgi vesicle-mediated transport"/>
    <property type="evidence" value="ECO:0007669"/>
    <property type="project" value="InterPro"/>
</dbReference>
<accession>A0AAD5U800</accession>
<dbReference type="PROSITE" id="PS51180">
    <property type="entry name" value="BRO1"/>
    <property type="match status" value="1"/>
</dbReference>
<dbReference type="InterPro" id="IPR049176">
    <property type="entry name" value="COG5_N"/>
</dbReference>
<dbReference type="InterPro" id="IPR004328">
    <property type="entry name" value="BRO1_dom"/>
</dbReference>
<gene>
    <name evidence="8" type="primary">COG5</name>
    <name evidence="8" type="ORF">HK099_001466</name>
</gene>
<dbReference type="InterPro" id="IPR048485">
    <property type="entry name" value="COG5_helical"/>
</dbReference>
<comment type="subcellular location">
    <subcellularLocation>
        <location evidence="1">Golgi apparatus membrane</location>
        <topology evidence="1">Peripheral membrane protein</topology>
    </subcellularLocation>
</comment>
<reference evidence="8" key="1">
    <citation type="submission" date="2020-05" db="EMBL/GenBank/DDBJ databases">
        <title>Phylogenomic resolution of chytrid fungi.</title>
        <authorList>
            <person name="Stajich J.E."/>
            <person name="Amses K."/>
            <person name="Simmons R."/>
            <person name="Seto K."/>
            <person name="Myers J."/>
            <person name="Bonds A."/>
            <person name="Quandt C.A."/>
            <person name="Barry K."/>
            <person name="Liu P."/>
            <person name="Grigoriev I."/>
            <person name="Longcore J.E."/>
            <person name="James T.Y."/>
        </authorList>
    </citation>
    <scope>NUCLEOTIDE SEQUENCE</scope>
    <source>
        <strain evidence="8">JEL0476</strain>
    </source>
</reference>
<dbReference type="InterPro" id="IPR019465">
    <property type="entry name" value="Cog5"/>
</dbReference>
<feature type="region of interest" description="Disordered" evidence="6">
    <location>
        <begin position="2106"/>
        <end position="2131"/>
    </location>
</feature>
<feature type="coiled-coil region" evidence="5">
    <location>
        <begin position="1796"/>
        <end position="1859"/>
    </location>
</feature>
<dbReference type="Proteomes" id="UP001211065">
    <property type="component" value="Unassembled WGS sequence"/>
</dbReference>
<feature type="region of interest" description="Disordered" evidence="6">
    <location>
        <begin position="1864"/>
        <end position="1939"/>
    </location>
</feature>
<evidence type="ECO:0000256" key="1">
    <source>
        <dbReference type="ARBA" id="ARBA00004395"/>
    </source>
</evidence>
<dbReference type="SMART" id="SM01041">
    <property type="entry name" value="BRO1"/>
    <property type="match status" value="1"/>
</dbReference>
<evidence type="ECO:0000256" key="3">
    <source>
        <dbReference type="ARBA" id="ARBA00023034"/>
    </source>
</evidence>
<feature type="domain" description="BRO1" evidence="7">
    <location>
        <begin position="831"/>
        <end position="1452"/>
    </location>
</feature>
<organism evidence="8 9">
    <name type="scientific">Clydaea vesicula</name>
    <dbReference type="NCBI Taxonomy" id="447962"/>
    <lineage>
        <taxon>Eukaryota</taxon>
        <taxon>Fungi</taxon>
        <taxon>Fungi incertae sedis</taxon>
        <taxon>Chytridiomycota</taxon>
        <taxon>Chytridiomycota incertae sedis</taxon>
        <taxon>Chytridiomycetes</taxon>
        <taxon>Lobulomycetales</taxon>
        <taxon>Lobulomycetaceae</taxon>
        <taxon>Clydaea</taxon>
    </lineage>
</organism>
<dbReference type="PANTHER" id="PTHR13228:SF3">
    <property type="entry name" value="CONSERVED OLIGOMERIC GOLGI COMPLEX SUBUNIT 5"/>
    <property type="match status" value="1"/>
</dbReference>
<dbReference type="GO" id="GO:0000139">
    <property type="term" value="C:Golgi membrane"/>
    <property type="evidence" value="ECO:0007669"/>
    <property type="project" value="UniProtKB-SubCell"/>
</dbReference>
<evidence type="ECO:0000256" key="5">
    <source>
        <dbReference type="SAM" id="Coils"/>
    </source>
</evidence>
<dbReference type="Pfam" id="PF20649">
    <property type="entry name" value="COG5_C"/>
    <property type="match status" value="1"/>
</dbReference>
<feature type="compositionally biased region" description="Polar residues" evidence="6">
    <location>
        <begin position="1909"/>
        <end position="1939"/>
    </location>
</feature>
<keyword evidence="9" id="KW-1185">Reference proteome</keyword>
<evidence type="ECO:0000313" key="9">
    <source>
        <dbReference type="Proteomes" id="UP001211065"/>
    </source>
</evidence>
<evidence type="ECO:0000313" key="8">
    <source>
        <dbReference type="EMBL" id="KAJ3223164.1"/>
    </source>
</evidence>
<dbReference type="Gene3D" id="1.25.40.280">
    <property type="entry name" value="alix/aip1 like domains"/>
    <property type="match status" value="1"/>
</dbReference>
<evidence type="ECO:0000259" key="7">
    <source>
        <dbReference type="PROSITE" id="PS51180"/>
    </source>
</evidence>
<feature type="compositionally biased region" description="Basic and acidic residues" evidence="6">
    <location>
        <begin position="2120"/>
        <end position="2131"/>
    </location>
</feature>
<evidence type="ECO:0000256" key="4">
    <source>
        <dbReference type="ARBA" id="ARBA00023136"/>
    </source>
</evidence>
<dbReference type="EMBL" id="JADGJW010000141">
    <property type="protein sequence ID" value="KAJ3223164.1"/>
    <property type="molecule type" value="Genomic_DNA"/>
</dbReference>
<dbReference type="Pfam" id="PF10392">
    <property type="entry name" value="COG5_N"/>
    <property type="match status" value="1"/>
</dbReference>
<dbReference type="Pfam" id="PF03097">
    <property type="entry name" value="BRO1"/>
    <property type="match status" value="1"/>
</dbReference>
<protein>
    <recommendedName>
        <fullName evidence="2">Conserved oligomeric Golgi complex subunit 5</fullName>
    </recommendedName>
</protein>
<feature type="compositionally biased region" description="Polar residues" evidence="6">
    <location>
        <begin position="2108"/>
        <end position="2117"/>
    </location>
</feature>
<sequence length="2131" mass="245497">MLSQEERAFYESQDYKEFTKESFDPNDYANTQLSLEGNLDISTALSKLSFNIEFLNKLIYKEVSENYELLISTVTDLKEIEIILNLIKENKLLINETFERLKLKIREPTELIQRKIISLERVQLCSEYFRTLIKFFQLLKKLKQEWGKDIEENLNQEKLVEITGSGGSGNIKNGFKNKEILKAAQTLADIEFILSKNNLNGIKSVDSETQYITNTRNEILMESEVIFQQGLLTQNQMDIYESLCILFSLKELSNKCRQIITSVVSDITENLKFTFDIISINKEISTATVNSSSTGGVKRVNDSANSNQLFQKYFWSRMEKFFDSIFNNASQVYVLERVLERNFDTTKLFAELNMANDSSLTKQFWNNFSQVFDQELKASVKGSQLLQQILQNGYAKMLRMVKELFGRLEMANAEKNLELQDINKEIPPQTAMLKPLASFELVYIKNSLQRLLEPVNLAFPKDRVGGKGSIPTRDEVDKITRVISSELEVAKFDAILLKKISQNVVKALTTFSVKAENMAIDEVLQSVVEPMFFQMAKEFESTLLKIHKEDFSKPKSTKLAQEATITSPYCFEFSTKLRWCQREILAKLQCGDDSKDWPLLFMELNILSEEFLTAKQKQELNLPPIIVLQNMFTKSYPKLLPPLKSRFNSNVEEMNDYFDKNLSTVKISNILTLYVNSLESYSNDIKSKGEKEFCPEFILIRNCVQKLKQVIETGFIGEVLVCEMEVPAPTSYFFDTIDNQDIALNESLHSGRVLSTTSTFLDIPLKRNSLIPPNLASNKEKFNILTKSITSKITNSIININNNQENSGTQNNQNVTDINSKGEYYLDFKKILSPLILNKEDFDLGAKFGLESEKGKKYNNSNNINYPTDEQWYQLNQLRIHAGAPERSEEGIERLLNYYAQLIKIEKVFPFDTFQVETSFTWQDSLFPEKKVTCNCIQYEKASVLYNAASIYSSMGKIQQFRTIDGKKKSAMYFQKSANLLLYCRDSLIQRFKVKFVHNDHRDLSENTLTALAEVMYGQAVECYFEKANEDKSSSLIISMISIQTADHYETALQIALGVINSSTSSFQNKEKLPKNWMTTLKAKSSLFNSIAHYHCPGSMTADKALGERISRLTLAKSFCTKSLSFSLSISLQQICQAYFDLISNALSICQTANFEKHHQTEIDCRLLQPPRHPQQSILQFCSTDNLLGDLNRFENIFVRVKGKELNEFSISYIQEELKRILQEFQKMFEMGQNELKSLFFLMESENILNSSYVANASLKENAGKTREEMAEEIKNYRLDIHKKSLELIAQIEELKRNEEILSNEKIFKIFDDVSKETGENLTQEQMTDILPSVDVSYTFVNDQDLEMEVQKIMQEREFIYHKLDELKRKLSVHLNEFGKSNSTSVDMSSSEELKKLLDQKKSQLDYNEDTISLIKKEKIMLIQKLEEVKKAEKNQQLKKIKDQEYQKIIQLFTCNAKDYEKFRSDIQFFLKKAVQLHEDSSSFLRYCKTLDKNECDFIASIDDEKESEPVSAEGESVSEFDPLVARFNQFKSSGFYKDKPKTDNSETLTTKETIEYLIETKILKPEELDCMLRENSHVVNEETVSNILYKEKKYKEIIEQQIKMDLAYYEQNEQFNNINDSFLQNLNFLSTSQIGKNQLQSNESSVTNNGMTNAEISNSISELPNTKISPPKRKPVSKPINMKIPISTQNRTLSENIALGADKWKGIVKMVSSAFQKSPTISRNTSYSSCVEGNGVNDAAVQTALHFQQSFNQNLQIKNEEDNLKKSSSTVCQRNSSITIDVDGDSNNNSDFLINNIKLQQLQQQQLDLQQKKEELQKKQLKYQQKKLQDSINGFFKVREKQEKLRESNAKIRELEKFKAYQSQKLAQSNHENKRRGKELENQSKFKPLTEWVSEQTVRSEEKIRETPSASNSQDFQPTKPNKQRVVKNSSSKNNYTIKSTTNLNNFMKTEDKIKERKNFVKSSYPGINIIFENEESKKPTSGGIDSNSDYRGIYEKYCRENNNQHVHIHFSQTKVDDTNNEVIGDILEQNYNSSYSTRKPVNYNANITREKNIESQFRNILERGDSGLGSEKKKSFAKSGNYSAEVISVREVMAKMKFENDRLVNEMNSNPSSIAGDNHSEKNSVVKRK</sequence>